<dbReference type="GO" id="GO:0055085">
    <property type="term" value="P:transmembrane transport"/>
    <property type="evidence" value="ECO:0007669"/>
    <property type="project" value="InterPro"/>
</dbReference>
<dbReference type="Gene3D" id="1.10.3720.10">
    <property type="entry name" value="MetI-like"/>
    <property type="match status" value="1"/>
</dbReference>
<comment type="similarity">
    <text evidence="7">Belongs to the binding-protein-dependent transport system permease family.</text>
</comment>
<dbReference type="AlphaFoldDB" id="A0A1M5WM13"/>
<name>A0A1M5WM13_9FIRM</name>
<evidence type="ECO:0000259" key="8">
    <source>
        <dbReference type="PROSITE" id="PS50928"/>
    </source>
</evidence>
<feature type="transmembrane region" description="Helical" evidence="7">
    <location>
        <begin position="141"/>
        <end position="168"/>
    </location>
</feature>
<proteinExistence type="inferred from homology"/>
<feature type="transmembrane region" description="Helical" evidence="7">
    <location>
        <begin position="104"/>
        <end position="129"/>
    </location>
</feature>
<dbReference type="InterPro" id="IPR045621">
    <property type="entry name" value="BPD_transp_1_N"/>
</dbReference>
<evidence type="ECO:0000256" key="3">
    <source>
        <dbReference type="ARBA" id="ARBA00022475"/>
    </source>
</evidence>
<evidence type="ECO:0000256" key="2">
    <source>
        <dbReference type="ARBA" id="ARBA00022448"/>
    </source>
</evidence>
<evidence type="ECO:0000313" key="9">
    <source>
        <dbReference type="EMBL" id="SHH88581.1"/>
    </source>
</evidence>
<evidence type="ECO:0000256" key="4">
    <source>
        <dbReference type="ARBA" id="ARBA00022692"/>
    </source>
</evidence>
<dbReference type="Proteomes" id="UP000183995">
    <property type="component" value="Unassembled WGS sequence"/>
</dbReference>
<dbReference type="GO" id="GO:0005886">
    <property type="term" value="C:plasma membrane"/>
    <property type="evidence" value="ECO:0007669"/>
    <property type="project" value="UniProtKB-SubCell"/>
</dbReference>
<accession>A0A1M5WM13</accession>
<dbReference type="CDD" id="cd06261">
    <property type="entry name" value="TM_PBP2"/>
    <property type="match status" value="1"/>
</dbReference>
<feature type="transmembrane region" description="Helical" evidence="7">
    <location>
        <begin position="248"/>
        <end position="272"/>
    </location>
</feature>
<evidence type="ECO:0000313" key="10">
    <source>
        <dbReference type="Proteomes" id="UP000183995"/>
    </source>
</evidence>
<evidence type="ECO:0000256" key="7">
    <source>
        <dbReference type="RuleBase" id="RU363032"/>
    </source>
</evidence>
<dbReference type="OrthoDB" id="9769919at2"/>
<dbReference type="PROSITE" id="PS50928">
    <property type="entry name" value="ABC_TM1"/>
    <property type="match status" value="1"/>
</dbReference>
<feature type="domain" description="ABC transmembrane type-1" evidence="8">
    <location>
        <begin position="102"/>
        <end position="311"/>
    </location>
</feature>
<evidence type="ECO:0000256" key="1">
    <source>
        <dbReference type="ARBA" id="ARBA00004651"/>
    </source>
</evidence>
<keyword evidence="2 7" id="KW-0813">Transport</keyword>
<keyword evidence="5 7" id="KW-1133">Transmembrane helix</keyword>
<dbReference type="Pfam" id="PF19300">
    <property type="entry name" value="BPD_transp_1_N"/>
    <property type="match status" value="1"/>
</dbReference>
<feature type="transmembrane region" description="Helical" evidence="7">
    <location>
        <begin position="12"/>
        <end position="30"/>
    </location>
</feature>
<keyword evidence="4 7" id="KW-0812">Transmembrane</keyword>
<dbReference type="InterPro" id="IPR000515">
    <property type="entry name" value="MetI-like"/>
</dbReference>
<protein>
    <submittedName>
        <fullName evidence="9">Peptide/nickel transport system permease protein</fullName>
    </submittedName>
</protein>
<organism evidence="9 10">
    <name type="scientific">Sporobacter termitidis DSM 10068</name>
    <dbReference type="NCBI Taxonomy" id="1123282"/>
    <lineage>
        <taxon>Bacteria</taxon>
        <taxon>Bacillati</taxon>
        <taxon>Bacillota</taxon>
        <taxon>Clostridia</taxon>
        <taxon>Eubacteriales</taxon>
        <taxon>Oscillospiraceae</taxon>
        <taxon>Sporobacter</taxon>
    </lineage>
</organism>
<evidence type="ECO:0000256" key="5">
    <source>
        <dbReference type="ARBA" id="ARBA00022989"/>
    </source>
</evidence>
<dbReference type="STRING" id="1123282.SAMN02745823_01362"/>
<reference evidence="9 10" key="1">
    <citation type="submission" date="2016-11" db="EMBL/GenBank/DDBJ databases">
        <authorList>
            <person name="Jaros S."/>
            <person name="Januszkiewicz K."/>
            <person name="Wedrychowicz H."/>
        </authorList>
    </citation>
    <scope>NUCLEOTIDE SEQUENCE [LARGE SCALE GENOMIC DNA]</scope>
    <source>
        <strain evidence="9 10">DSM 10068</strain>
    </source>
</reference>
<keyword evidence="10" id="KW-1185">Reference proteome</keyword>
<dbReference type="PANTHER" id="PTHR43376:SF1">
    <property type="entry name" value="OLIGOPEPTIDE TRANSPORT SYSTEM PERMEASE PROTEIN"/>
    <property type="match status" value="1"/>
</dbReference>
<dbReference type="SUPFAM" id="SSF161098">
    <property type="entry name" value="MetI-like"/>
    <property type="match status" value="1"/>
</dbReference>
<dbReference type="Pfam" id="PF00528">
    <property type="entry name" value="BPD_transp_1"/>
    <property type="match status" value="1"/>
</dbReference>
<keyword evidence="6 7" id="KW-0472">Membrane</keyword>
<dbReference type="RefSeq" id="WP_073077007.1">
    <property type="nucleotide sequence ID" value="NZ_FQXV01000003.1"/>
</dbReference>
<keyword evidence="3" id="KW-1003">Cell membrane</keyword>
<sequence length="329" mass="36379">MLKRIIKKSVIAILTIYAIITISFLMVRFMPGDPLMHLVGQDRYYELLQDSPAELERIAQRYGLNDTLWDQYIHYMQSTVTLDFGIAYSNNQPVLDNVLYRAGWTLLLSVPTFIIGGLLGAVLGTIAGWKLGGTFDKVLTPVLLFLNTVPANCIGILFLVVFAFKLGWFPVNGMTSGGLSGLSKTADILWHGALPLTLLILFRTAGNFLLMKSNVSQIRDEEFITTAYSKGLSDNKVLFRHVVKNATLPFVTSLCMQLGGLLSGSMLIEVIFGWKGMGELFYSAVNTRDFPTAQLCFIISAVCIVAGNLLSDILIAAIDPRIKEGKFEY</sequence>
<gene>
    <name evidence="9" type="ORF">SAMN02745823_01362</name>
</gene>
<dbReference type="EMBL" id="FQXV01000003">
    <property type="protein sequence ID" value="SHH88581.1"/>
    <property type="molecule type" value="Genomic_DNA"/>
</dbReference>
<feature type="transmembrane region" description="Helical" evidence="7">
    <location>
        <begin position="188"/>
        <end position="210"/>
    </location>
</feature>
<feature type="transmembrane region" description="Helical" evidence="7">
    <location>
        <begin position="292"/>
        <end position="318"/>
    </location>
</feature>
<evidence type="ECO:0000256" key="6">
    <source>
        <dbReference type="ARBA" id="ARBA00023136"/>
    </source>
</evidence>
<dbReference type="PANTHER" id="PTHR43376">
    <property type="entry name" value="OLIGOPEPTIDE TRANSPORT SYSTEM PERMEASE PROTEIN"/>
    <property type="match status" value="1"/>
</dbReference>
<dbReference type="InterPro" id="IPR035906">
    <property type="entry name" value="MetI-like_sf"/>
</dbReference>
<comment type="subcellular location">
    <subcellularLocation>
        <location evidence="1 7">Cell membrane</location>
        <topology evidence="1 7">Multi-pass membrane protein</topology>
    </subcellularLocation>
</comment>